<proteinExistence type="predicted"/>
<evidence type="ECO:0000313" key="2">
    <source>
        <dbReference type="Proteomes" id="UP000317429"/>
    </source>
</evidence>
<organism evidence="1 2">
    <name type="scientific">Pirellulimonas nuda</name>
    <dbReference type="NCBI Taxonomy" id="2528009"/>
    <lineage>
        <taxon>Bacteria</taxon>
        <taxon>Pseudomonadati</taxon>
        <taxon>Planctomycetota</taxon>
        <taxon>Planctomycetia</taxon>
        <taxon>Pirellulales</taxon>
        <taxon>Lacipirellulaceae</taxon>
        <taxon>Pirellulimonas</taxon>
    </lineage>
</organism>
<name>A0A518DIL7_9BACT</name>
<accession>A0A518DIL7</accession>
<keyword evidence="2" id="KW-1185">Reference proteome</keyword>
<dbReference type="Proteomes" id="UP000317429">
    <property type="component" value="Chromosome"/>
</dbReference>
<dbReference type="OrthoDB" id="3429251at2"/>
<evidence type="ECO:0008006" key="3">
    <source>
        <dbReference type="Google" id="ProtNLM"/>
    </source>
</evidence>
<evidence type="ECO:0000313" key="1">
    <source>
        <dbReference type="EMBL" id="QDU91321.1"/>
    </source>
</evidence>
<gene>
    <name evidence="1" type="ORF">Pla175_47420</name>
</gene>
<protein>
    <recommendedName>
        <fullName evidence="3">DUF3137 domain-containing protein</fullName>
    </recommendedName>
</protein>
<sequence>MHILIFVVIGLFIGVAVYFSHLQAKQRRADLAELAQQIGWRFDPQSDYDHDSRFSQFSVFCSGHSRQAYNTLHGSLTLGGRQVHAQMGDFLYKQTSGSGKDRKTRTYTLSYLVAGSPLPSAPDLLIRPEGFFDGVSALFGFDDIDFESAEFSRKFHVTSSDKRYAYAVVHPQMMEFLQESRGPTVAVARGYCCLYEGHKVWKPDEFSARVAWVERFFGLWPGHVTDQYSRLT</sequence>
<dbReference type="KEGG" id="pnd:Pla175_47420"/>
<reference evidence="1 2" key="1">
    <citation type="submission" date="2019-02" db="EMBL/GenBank/DDBJ databases">
        <title>Deep-cultivation of Planctomycetes and their phenomic and genomic characterization uncovers novel biology.</title>
        <authorList>
            <person name="Wiegand S."/>
            <person name="Jogler M."/>
            <person name="Boedeker C."/>
            <person name="Pinto D."/>
            <person name="Vollmers J."/>
            <person name="Rivas-Marin E."/>
            <person name="Kohn T."/>
            <person name="Peeters S.H."/>
            <person name="Heuer A."/>
            <person name="Rast P."/>
            <person name="Oberbeckmann S."/>
            <person name="Bunk B."/>
            <person name="Jeske O."/>
            <person name="Meyerdierks A."/>
            <person name="Storesund J.E."/>
            <person name="Kallscheuer N."/>
            <person name="Luecker S."/>
            <person name="Lage O.M."/>
            <person name="Pohl T."/>
            <person name="Merkel B.J."/>
            <person name="Hornburger P."/>
            <person name="Mueller R.-W."/>
            <person name="Bruemmer F."/>
            <person name="Labrenz M."/>
            <person name="Spormann A.M."/>
            <person name="Op den Camp H."/>
            <person name="Overmann J."/>
            <person name="Amann R."/>
            <person name="Jetten M.S.M."/>
            <person name="Mascher T."/>
            <person name="Medema M.H."/>
            <person name="Devos D.P."/>
            <person name="Kaster A.-K."/>
            <person name="Ovreas L."/>
            <person name="Rohde M."/>
            <person name="Galperin M.Y."/>
            <person name="Jogler C."/>
        </authorList>
    </citation>
    <scope>NUCLEOTIDE SEQUENCE [LARGE SCALE GENOMIC DNA]</scope>
    <source>
        <strain evidence="1 2">Pla175</strain>
    </source>
</reference>
<dbReference type="RefSeq" id="WP_145291322.1">
    <property type="nucleotide sequence ID" value="NZ_CP036291.1"/>
</dbReference>
<dbReference type="EMBL" id="CP036291">
    <property type="protein sequence ID" value="QDU91321.1"/>
    <property type="molecule type" value="Genomic_DNA"/>
</dbReference>
<dbReference type="AlphaFoldDB" id="A0A518DIL7"/>